<evidence type="ECO:0008006" key="3">
    <source>
        <dbReference type="Google" id="ProtNLM"/>
    </source>
</evidence>
<proteinExistence type="predicted"/>
<dbReference type="Proteomes" id="UP000287352">
    <property type="component" value="Unassembled WGS sequence"/>
</dbReference>
<sequence>MNAVQYVHDHGSITNREHRTLTGISDRTATRDLGLLVERGRLQGLEKEATFFIERNLSMYPRLSYTASEKNL</sequence>
<protein>
    <recommendedName>
        <fullName evidence="3">HTH deoR-type domain-containing protein</fullName>
    </recommendedName>
</protein>
<accession>A0A402AA67</accession>
<keyword evidence="2" id="KW-1185">Reference proteome</keyword>
<evidence type="ECO:0000313" key="1">
    <source>
        <dbReference type="EMBL" id="GCE15801.1"/>
    </source>
</evidence>
<gene>
    <name evidence="1" type="ORF">KTT_56600</name>
</gene>
<reference evidence="2" key="1">
    <citation type="submission" date="2018-12" db="EMBL/GenBank/DDBJ databases">
        <title>Tengunoibacter tsumagoiensis gen. nov., sp. nov., Dictyobacter kobayashii sp. nov., D. alpinus sp. nov., and D. joshuensis sp. nov. and description of Dictyobacteraceae fam. nov. within the order Ktedonobacterales isolated from Tengu-no-mugimeshi.</title>
        <authorList>
            <person name="Wang C.M."/>
            <person name="Zheng Y."/>
            <person name="Sakai Y."/>
            <person name="Toyoda A."/>
            <person name="Minakuchi Y."/>
            <person name="Abe K."/>
            <person name="Yokota A."/>
            <person name="Yabe S."/>
        </authorList>
    </citation>
    <scope>NUCLEOTIDE SEQUENCE [LARGE SCALE GENOMIC DNA]</scope>
    <source>
        <strain evidence="2">Uno3</strain>
    </source>
</reference>
<comment type="caution">
    <text evidence="1">The sequence shown here is derived from an EMBL/GenBank/DDBJ whole genome shotgun (WGS) entry which is preliminary data.</text>
</comment>
<evidence type="ECO:0000313" key="2">
    <source>
        <dbReference type="Proteomes" id="UP000287352"/>
    </source>
</evidence>
<dbReference type="InterPro" id="IPR036388">
    <property type="entry name" value="WH-like_DNA-bd_sf"/>
</dbReference>
<dbReference type="EMBL" id="BIFR01000002">
    <property type="protein sequence ID" value="GCE15801.1"/>
    <property type="molecule type" value="Genomic_DNA"/>
</dbReference>
<dbReference type="AlphaFoldDB" id="A0A402AA67"/>
<dbReference type="Gene3D" id="1.10.10.10">
    <property type="entry name" value="Winged helix-like DNA-binding domain superfamily/Winged helix DNA-binding domain"/>
    <property type="match status" value="1"/>
</dbReference>
<name>A0A402AA67_9CHLR</name>
<organism evidence="1 2">
    <name type="scientific">Tengunoibacter tsumagoiensis</name>
    <dbReference type="NCBI Taxonomy" id="2014871"/>
    <lineage>
        <taxon>Bacteria</taxon>
        <taxon>Bacillati</taxon>
        <taxon>Chloroflexota</taxon>
        <taxon>Ktedonobacteria</taxon>
        <taxon>Ktedonobacterales</taxon>
        <taxon>Dictyobacteraceae</taxon>
        <taxon>Tengunoibacter</taxon>
    </lineage>
</organism>